<name>A0A2L0D4W7_9STRE</name>
<protein>
    <submittedName>
        <fullName evidence="3">Phage tail tape measure protein</fullName>
    </submittedName>
</protein>
<dbReference type="Proteomes" id="UP000238956">
    <property type="component" value="Chromosome"/>
</dbReference>
<dbReference type="OrthoDB" id="2137849at2"/>
<keyword evidence="2" id="KW-1133">Transmembrane helix</keyword>
<evidence type="ECO:0000256" key="1">
    <source>
        <dbReference type="SAM" id="Coils"/>
    </source>
</evidence>
<dbReference type="KEGG" id="splr:C0J00_06245"/>
<feature type="transmembrane region" description="Helical" evidence="2">
    <location>
        <begin position="535"/>
        <end position="559"/>
    </location>
</feature>
<keyword evidence="2" id="KW-0812">Transmembrane</keyword>
<feature type="transmembrane region" description="Helical" evidence="2">
    <location>
        <begin position="503"/>
        <end position="529"/>
    </location>
</feature>
<reference evidence="3 4" key="1">
    <citation type="submission" date="2017-12" db="EMBL/GenBank/DDBJ databases">
        <authorList>
            <person name="Hurst M.R.H."/>
        </authorList>
    </citation>
    <scope>NUCLEOTIDE SEQUENCE [LARGE SCALE GENOMIC DNA]</scope>
    <source>
        <strain evidence="3 4">TH11417</strain>
    </source>
</reference>
<evidence type="ECO:0000256" key="2">
    <source>
        <dbReference type="SAM" id="Phobius"/>
    </source>
</evidence>
<dbReference type="RefSeq" id="WP_104968059.1">
    <property type="nucleotide sequence ID" value="NZ_CP025536.1"/>
</dbReference>
<dbReference type="AlphaFoldDB" id="A0A2L0D4W7"/>
<reference evidence="3 4" key="2">
    <citation type="submission" date="2018-02" db="EMBL/GenBank/DDBJ databases">
        <title>Whole genome sequencing analysis of Streptococcus pluranimalium isolated from cattle infected mastitis in China.</title>
        <authorList>
            <person name="Zhang J.-R."/>
            <person name="Hu G.-Z."/>
        </authorList>
    </citation>
    <scope>NUCLEOTIDE SEQUENCE [LARGE SCALE GENOMIC DNA]</scope>
    <source>
        <strain evidence="3 4">TH11417</strain>
    </source>
</reference>
<accession>A0A2L0D4W7</accession>
<organism evidence="3 4">
    <name type="scientific">Streptococcus pluranimalium</name>
    <dbReference type="NCBI Taxonomy" id="82348"/>
    <lineage>
        <taxon>Bacteria</taxon>
        <taxon>Bacillati</taxon>
        <taxon>Bacillota</taxon>
        <taxon>Bacilli</taxon>
        <taxon>Lactobacillales</taxon>
        <taxon>Streptococcaceae</taxon>
        <taxon>Streptococcus</taxon>
    </lineage>
</organism>
<dbReference type="Gene3D" id="1.20.120.20">
    <property type="entry name" value="Apolipoprotein"/>
    <property type="match status" value="1"/>
</dbReference>
<keyword evidence="4" id="KW-1185">Reference proteome</keyword>
<gene>
    <name evidence="3" type="ORF">C0J00_06245</name>
</gene>
<keyword evidence="2" id="KW-0472">Membrane</keyword>
<sequence length="930" mass="99676">MAGKIKGITIEIGGDTQPLQKALRGVTKESQEASKELKAIDKALKFDTGNVTLLTQKQEVLQKQVTATKEKLEILRQAQGQVERQFQNGEIGADQYRAFKRELEVTQSVLKTYEGQLASVTKSMSSHGDTTQAVKTKLSGLQDEQKRLASESEKLVSSFKLQESQLGKNASESERLALAEKKVASQSDLLERQIKNLDQQLDLTKQSYGENSVEANKMETQLNQAKESLAKLNDELRETGGASDQAQDGMETVANTLRAEALATVGDKMGELSQHLLDIGWKGMEAAAGLQASQAQFATVFGELEGQARSSLNKIGSDLQIVPERLQGSFTQMAAFAKTSGLDTAAALDLTERATRAAADGAAFYDKSIEEVTESLQSFLKGNFENDAALGISATETTRNAKANELYGESFNKLSESQKQLTLLAMVEDGNKLSGALGQASREADGFENVLGNLKQSGENALSALGQPILEAMIPLFQLATQVIQSLAIWFGNLAQPIQEAVVLFGALLAGIGLVLPIFLSLQVAAAALGTSVGAMLVSFLPVVGTILGIAAAIAVLVVGVKHLWETNEGFRDGVLLAWQVISDTITQFTNQVISFVMTLWGQLTTWWQENQALIQESAQVVWASIQAVVETVMSFLGPYLEAALANLQLIFTTSFEVIKTIVSAALDFVLGIAKATMQLLTGDWSGALETLKVTFEQAWLTIQSVAQIILSALVQYISNCWLAVQTTLSGIFSGIVSLCSSIWQSISSTVTSVLSGISSTVSSTWLGVQQTISNAINGAKEAVSSAINAIKNLFNFKFQWPHIPLPHFSISGSANPLDWLKGGLPSISVAWYAKGGILTKPTAFGMNGNQLMVGGEAGREAVLPLNRSTLGEIGRGIAETMGQAPITVSVTISDTVVREEADIVRLADEVARRLSQALEREKGLRGGCA</sequence>
<keyword evidence="1" id="KW-0175">Coiled coil</keyword>
<dbReference type="EMBL" id="CP025536">
    <property type="protein sequence ID" value="AUW96734.1"/>
    <property type="molecule type" value="Genomic_DNA"/>
</dbReference>
<evidence type="ECO:0000313" key="3">
    <source>
        <dbReference type="EMBL" id="AUW96734.1"/>
    </source>
</evidence>
<proteinExistence type="predicted"/>
<evidence type="ECO:0000313" key="4">
    <source>
        <dbReference type="Proteomes" id="UP000238956"/>
    </source>
</evidence>
<dbReference type="GeneID" id="98393509"/>
<feature type="coiled-coil region" evidence="1">
    <location>
        <begin position="180"/>
        <end position="242"/>
    </location>
</feature>